<protein>
    <submittedName>
        <fullName evidence="1">DUF4861 domain-containing protein</fullName>
    </submittedName>
</protein>
<comment type="caution">
    <text evidence="1">The sequence shown here is derived from an EMBL/GenBank/DDBJ whole genome shotgun (WGS) entry which is preliminary data.</text>
</comment>
<dbReference type="EMBL" id="RJUG01000003">
    <property type="protein sequence ID" value="ROI09027.1"/>
    <property type="molecule type" value="Genomic_DNA"/>
</dbReference>
<dbReference type="Pfam" id="PF16153">
    <property type="entry name" value="DUF4861"/>
    <property type="match status" value="1"/>
</dbReference>
<gene>
    <name evidence="1" type="ORF">EGI11_06305</name>
</gene>
<dbReference type="OrthoDB" id="846806at2"/>
<dbReference type="AlphaFoldDB" id="A0A3N0WVC8"/>
<dbReference type="InterPro" id="IPR032342">
    <property type="entry name" value="DUF4861"/>
</dbReference>
<proteinExistence type="predicted"/>
<accession>A0A3N0WVC8</accession>
<evidence type="ECO:0000313" key="1">
    <source>
        <dbReference type="EMBL" id="ROI09027.1"/>
    </source>
</evidence>
<dbReference type="Proteomes" id="UP000270224">
    <property type="component" value="Unassembled WGS sequence"/>
</dbReference>
<sequence length="321" mass="35831">MNFYKSTLLIGVLSQISSCSIVPKAAVERKTHAEISVKEGGSWNGRKYEGGTWKNVQSHTLNPLHTDHSFDIRYEGPGWESNKIAYRLYLDWRNAIDIFGKTAEQIILPQVGLDGFDSYHLKQDWGSDVLKVGKGQGLGSIARIVGDTMYHFENVDKTTASVENSTQSSSVNINYDGWKTLNDKIDLKAKLTIFPNERFTKYTFTASAPIAGIATGIVKLKSLDLLQKKSANGKWGYIATFGNQSMFDDGLGMALLYETSTVAEIKEGPFDHLVVFKPTTKAVTYYFLASWEKETYALKTKEEFQNYIDAKLALLNSSGKL</sequence>
<dbReference type="RefSeq" id="WP_123265609.1">
    <property type="nucleotide sequence ID" value="NZ_RJUG01000003.1"/>
</dbReference>
<evidence type="ECO:0000313" key="2">
    <source>
        <dbReference type="Proteomes" id="UP000270224"/>
    </source>
</evidence>
<organism evidence="1 2">
    <name type="scientific">Kaistella daneshvariae</name>
    <dbReference type="NCBI Taxonomy" id="2487074"/>
    <lineage>
        <taxon>Bacteria</taxon>
        <taxon>Pseudomonadati</taxon>
        <taxon>Bacteroidota</taxon>
        <taxon>Flavobacteriia</taxon>
        <taxon>Flavobacteriales</taxon>
        <taxon>Weeksellaceae</taxon>
        <taxon>Chryseobacterium group</taxon>
        <taxon>Kaistella</taxon>
    </lineage>
</organism>
<reference evidence="2" key="1">
    <citation type="submission" date="2018-11" db="EMBL/GenBank/DDBJ databases">
        <title>Proposal to divide the Flavobacteriaceae and reorganize its genera based on Amino Acid Identity values calculated from whole genome sequences.</title>
        <authorList>
            <person name="Nicholson A.C."/>
            <person name="Gulvik C.A."/>
            <person name="Whitney A.M."/>
            <person name="Humrighouse B.W."/>
            <person name="Bell M."/>
            <person name="Holmens B."/>
            <person name="Steigerwalt A."/>
            <person name="Villarma A."/>
            <person name="Sheth M."/>
            <person name="Batra D."/>
            <person name="Pryor J."/>
            <person name="Bernardet J.-F."/>
            <person name="Hugo C."/>
            <person name="Kampfer P."/>
            <person name="Newman J."/>
            <person name="Mcquiston J.R."/>
        </authorList>
    </citation>
    <scope>NUCLEOTIDE SEQUENCE [LARGE SCALE GENOMIC DNA]</scope>
    <source>
        <strain evidence="2">H3056</strain>
    </source>
</reference>
<name>A0A3N0WVC8_9FLAO</name>